<evidence type="ECO:0000256" key="2">
    <source>
        <dbReference type="SAM" id="Phobius"/>
    </source>
</evidence>
<feature type="transmembrane region" description="Helical" evidence="2">
    <location>
        <begin position="63"/>
        <end position="85"/>
    </location>
</feature>
<organism evidence="3 4">
    <name type="scientific">Halonotius aquaticus</name>
    <dbReference type="NCBI Taxonomy" id="2216978"/>
    <lineage>
        <taxon>Archaea</taxon>
        <taxon>Methanobacteriati</taxon>
        <taxon>Methanobacteriota</taxon>
        <taxon>Stenosarchaea group</taxon>
        <taxon>Halobacteria</taxon>
        <taxon>Halobacteriales</taxon>
        <taxon>Haloferacaceae</taxon>
        <taxon>Halonotius</taxon>
    </lineage>
</organism>
<dbReference type="PANTHER" id="PTHR35902">
    <property type="entry name" value="S-LAYER DOMAIN-LIKE PROTEIN-RELATED"/>
    <property type="match status" value="1"/>
</dbReference>
<feature type="transmembrane region" description="Helical" evidence="2">
    <location>
        <begin position="455"/>
        <end position="476"/>
    </location>
</feature>
<keyword evidence="4" id="KW-1185">Reference proteome</keyword>
<dbReference type="Proteomes" id="UP000276588">
    <property type="component" value="Unassembled WGS sequence"/>
</dbReference>
<dbReference type="EMBL" id="QKNY01000004">
    <property type="protein sequence ID" value="RJX44604.1"/>
    <property type="molecule type" value="Genomic_DNA"/>
</dbReference>
<reference evidence="3 4" key="1">
    <citation type="submission" date="2018-06" db="EMBL/GenBank/DDBJ databases">
        <title>Halonotius sp. F13-13 a new haloarchaeeon isolated from a solar saltern from Isla Cristina, Huelva, Spain.</title>
        <authorList>
            <person name="Duran-Viseras A."/>
            <person name="Sanchez-Porro C."/>
            <person name="Ventosa A."/>
        </authorList>
    </citation>
    <scope>NUCLEOTIDE SEQUENCE [LARGE SCALE GENOMIC DNA]</scope>
    <source>
        <strain evidence="3 4">F13-13</strain>
    </source>
</reference>
<dbReference type="AlphaFoldDB" id="A0A3A6QCS0"/>
<feature type="compositionally biased region" description="Basic and acidic residues" evidence="1">
    <location>
        <begin position="31"/>
        <end position="42"/>
    </location>
</feature>
<keyword evidence="2" id="KW-0812">Transmembrane</keyword>
<evidence type="ECO:0000313" key="4">
    <source>
        <dbReference type="Proteomes" id="UP000276588"/>
    </source>
</evidence>
<evidence type="ECO:0000313" key="3">
    <source>
        <dbReference type="EMBL" id="RJX44604.1"/>
    </source>
</evidence>
<feature type="region of interest" description="Disordered" evidence="1">
    <location>
        <begin position="1"/>
        <end position="55"/>
    </location>
</feature>
<protein>
    <submittedName>
        <fullName evidence="3">Uncharacterized protein</fullName>
    </submittedName>
</protein>
<evidence type="ECO:0000256" key="1">
    <source>
        <dbReference type="SAM" id="MobiDB-lite"/>
    </source>
</evidence>
<keyword evidence="2" id="KW-1133">Transmembrane helix</keyword>
<name>A0A3A6QCS0_9EURY</name>
<feature type="compositionally biased region" description="Basic and acidic residues" evidence="1">
    <location>
        <begin position="1"/>
        <end position="14"/>
    </location>
</feature>
<sequence>MDTEVEYARRRDTDFLPESIPANSVPSTVEAETRPADSRASTDDGGGCRWRPSMTTGRSPRNWLLIAVVVALCTTAVGTGVVAGLDAQGRPNLSPYVSDNEVTPGSETTIEVDISNDGTFIDGNEADRSAVTTARDVVVKLRAPNSPISVNTNAVALGEITEAGSPKTAAFDVTVPKGVDPGTTDFRVTLDYSYTSKAQNVDSGVPITINQEQIDTETETVPIRVTDDARFEVTELDSNLRVGEEGEITGQLENIGRDDARNAEVSFAPDSETVVALESNVAVGDIEAGETAPFSIPVEVTSEAEAVPKRFDLPVTFRDTNGIRQSDDDPEFRVDIGSQRDAFLIEPVDSSIEAGGSRALDIEVTNNLDEPVSDIEGKLFADDPLDSSNDETFTTELDPGETTTVTVDLSAASGATIKNYPASMDFRYTDADGDSKLTDSYRLAVSVTEPTDDGGGLPVVPLLLVVLVVAGGAFLWRRKGGEIGDFGGLRDN</sequence>
<comment type="caution">
    <text evidence="3">The sequence shown here is derived from an EMBL/GenBank/DDBJ whole genome shotgun (WGS) entry which is preliminary data.</text>
</comment>
<proteinExistence type="predicted"/>
<dbReference type="PANTHER" id="PTHR35902:SF3">
    <property type="entry name" value="NPCBM-ASSOCIATED, NEW3 DOMAIN OF ALPHA-GALACTOSIDASE"/>
    <property type="match status" value="1"/>
</dbReference>
<gene>
    <name evidence="3" type="ORF">DM826_03040</name>
</gene>
<keyword evidence="2" id="KW-0472">Membrane</keyword>
<accession>A0A3A6QCS0</accession>